<evidence type="ECO:0000259" key="2">
    <source>
        <dbReference type="Pfam" id="PF09699"/>
    </source>
</evidence>
<dbReference type="Gene3D" id="1.10.1130.10">
    <property type="entry name" value="Flavocytochrome C3, Chain A"/>
    <property type="match status" value="1"/>
</dbReference>
<dbReference type="STRING" id="351605.Gura_2759"/>
<dbReference type="InterPro" id="IPR010177">
    <property type="entry name" value="Paired_CXXCH_1"/>
</dbReference>
<dbReference type="OrthoDB" id="9783375at2"/>
<dbReference type="HOGENOM" id="CLU_051321_0_0_7"/>
<feature type="chain" id="PRO_5002683241" evidence="1">
    <location>
        <begin position="25"/>
        <end position="449"/>
    </location>
</feature>
<dbReference type="Gene3D" id="3.90.10.10">
    <property type="entry name" value="Cytochrome C3"/>
    <property type="match status" value="2"/>
</dbReference>
<name>A5G565_GEOUR</name>
<dbReference type="PANTHER" id="PTHR39425:SF1">
    <property type="entry name" value="CYTOCHROME C7-LIKE DOMAIN-CONTAINING PROTEIN"/>
    <property type="match status" value="1"/>
</dbReference>
<reference evidence="3 4" key="1">
    <citation type="submission" date="2007-05" db="EMBL/GenBank/DDBJ databases">
        <title>Complete sequence of Geobacter uraniireducens Rf4.</title>
        <authorList>
            <consortium name="US DOE Joint Genome Institute"/>
            <person name="Copeland A."/>
            <person name="Lucas S."/>
            <person name="Lapidus A."/>
            <person name="Barry K."/>
            <person name="Detter J.C."/>
            <person name="Glavina del Rio T."/>
            <person name="Hammon N."/>
            <person name="Israni S."/>
            <person name="Dalin E."/>
            <person name="Tice H."/>
            <person name="Pitluck S."/>
            <person name="Chertkov O."/>
            <person name="Brettin T."/>
            <person name="Bruce D."/>
            <person name="Han C."/>
            <person name="Schmutz J."/>
            <person name="Larimer F."/>
            <person name="Land M."/>
            <person name="Hauser L."/>
            <person name="Kyrpides N."/>
            <person name="Mikhailova N."/>
            <person name="Shelobolina E."/>
            <person name="Aklujkar M."/>
            <person name="Lovley D."/>
            <person name="Richardson P."/>
        </authorList>
    </citation>
    <scope>NUCLEOTIDE SEQUENCE [LARGE SCALE GENOMIC DNA]</scope>
    <source>
        <strain evidence="3 4">Rf4</strain>
    </source>
</reference>
<evidence type="ECO:0000313" key="3">
    <source>
        <dbReference type="EMBL" id="ABQ26933.1"/>
    </source>
</evidence>
<accession>A5G565</accession>
<dbReference type="Pfam" id="PF09699">
    <property type="entry name" value="Paired_CXXCH_1"/>
    <property type="match status" value="6"/>
</dbReference>
<dbReference type="Gene3D" id="1.10.720.180">
    <property type="match status" value="1"/>
</dbReference>
<dbReference type="SUPFAM" id="SSF48695">
    <property type="entry name" value="Multiheme cytochromes"/>
    <property type="match status" value="1"/>
</dbReference>
<dbReference type="EMBL" id="CP000698">
    <property type="protein sequence ID" value="ABQ26933.1"/>
    <property type="molecule type" value="Genomic_DNA"/>
</dbReference>
<feature type="domain" description="Doubled CXXCH motif" evidence="2">
    <location>
        <begin position="143"/>
        <end position="182"/>
    </location>
</feature>
<feature type="domain" description="Doubled CXXCH motif" evidence="2">
    <location>
        <begin position="241"/>
        <end position="280"/>
    </location>
</feature>
<keyword evidence="4" id="KW-1185">Reference proteome</keyword>
<evidence type="ECO:0000256" key="1">
    <source>
        <dbReference type="SAM" id="SignalP"/>
    </source>
</evidence>
<feature type="signal peptide" evidence="1">
    <location>
        <begin position="1"/>
        <end position="24"/>
    </location>
</feature>
<feature type="domain" description="Doubled CXXCH motif" evidence="2">
    <location>
        <begin position="301"/>
        <end position="350"/>
    </location>
</feature>
<evidence type="ECO:0000313" key="4">
    <source>
        <dbReference type="Proteomes" id="UP000006695"/>
    </source>
</evidence>
<protein>
    <submittedName>
        <fullName evidence="3">Cytochrome C family protein</fullName>
    </submittedName>
</protein>
<feature type="domain" description="Doubled CXXCH motif" evidence="2">
    <location>
        <begin position="192"/>
        <end position="230"/>
    </location>
</feature>
<dbReference type="NCBIfam" id="TIGR01905">
    <property type="entry name" value="paired_CXXCH_1"/>
    <property type="match status" value="5"/>
</dbReference>
<proteinExistence type="predicted"/>
<sequence>MRCDLFTTYFSLCVVLATASPAHAGSCFTAACHKAIADLKNLHQPVKEEDCLACHVRRAPTHPILGGGKSFELIAKGAKLCEQCHPAMGQKKVVHGPVKDGNCLSCHKPHGAQGPFLLDVEEDQAALCLGCHDNARFKSNFMHGPVAAGACTKCHNPHESSEKSLLAGNIRDTCLKCHEDFAKAMGAAPIVHPPVKDDPCTACHNPHGSPFAHILNKKMPDLCLECHEAVDKKLKGVKTLHKPLQEQGSCGNCHSPHFSKVKGLLPYDEQTVCLGCHGNDSLGKPPLSNMKKELDGKKDLHEPVKKGQCGKCHDPHGSEFAKILKGPYPGDFYAPFKDGAYDFCLSCHDKNLLRFPETTIYTRFRNGKQNLHYVHVVNKRKGRTCRACHEPHAGNGQKLVGNEGPPFGDWKIPSRFEIAPAGGSCAPGCHRKFRYDREHPVDYNLDDKK</sequence>
<dbReference type="AlphaFoldDB" id="A5G565"/>
<feature type="domain" description="Doubled CXXCH motif" evidence="2">
    <location>
        <begin position="43"/>
        <end position="88"/>
    </location>
</feature>
<dbReference type="PROSITE" id="PS51257">
    <property type="entry name" value="PROKAR_LIPOPROTEIN"/>
    <property type="match status" value="1"/>
</dbReference>
<gene>
    <name evidence="3" type="ordered locus">Gura_2759</name>
</gene>
<feature type="domain" description="Doubled CXXCH motif" evidence="2">
    <location>
        <begin position="95"/>
        <end position="136"/>
    </location>
</feature>
<dbReference type="KEGG" id="gur:Gura_2759"/>
<organism evidence="3 4">
    <name type="scientific">Geotalea uraniireducens (strain Rf4)</name>
    <name type="common">Geobacter uraniireducens</name>
    <dbReference type="NCBI Taxonomy" id="351605"/>
    <lineage>
        <taxon>Bacteria</taxon>
        <taxon>Pseudomonadati</taxon>
        <taxon>Thermodesulfobacteriota</taxon>
        <taxon>Desulfuromonadia</taxon>
        <taxon>Geobacterales</taxon>
        <taxon>Geobacteraceae</taxon>
        <taxon>Geotalea</taxon>
    </lineage>
</organism>
<dbReference type="RefSeq" id="WP_011939609.1">
    <property type="nucleotide sequence ID" value="NC_009483.1"/>
</dbReference>
<keyword evidence="1" id="KW-0732">Signal</keyword>
<dbReference type="Proteomes" id="UP000006695">
    <property type="component" value="Chromosome"/>
</dbReference>
<dbReference type="PANTHER" id="PTHR39425">
    <property type="entry name" value="LIPOPROTEIN CYTOCHROME C"/>
    <property type="match status" value="1"/>
</dbReference>
<dbReference type="InterPro" id="IPR036280">
    <property type="entry name" value="Multihaem_cyt_sf"/>
</dbReference>